<evidence type="ECO:0000313" key="3">
    <source>
        <dbReference type="Proteomes" id="UP000661918"/>
    </source>
</evidence>
<dbReference type="EMBL" id="BMOM01000011">
    <property type="protein sequence ID" value="GGM08987.1"/>
    <property type="molecule type" value="Genomic_DNA"/>
</dbReference>
<evidence type="ECO:0000256" key="1">
    <source>
        <dbReference type="SAM" id="Phobius"/>
    </source>
</evidence>
<dbReference type="RefSeq" id="WP_188903347.1">
    <property type="nucleotide sequence ID" value="NZ_BMOM01000011.1"/>
</dbReference>
<dbReference type="Proteomes" id="UP000661918">
    <property type="component" value="Unassembled WGS sequence"/>
</dbReference>
<feature type="transmembrane region" description="Helical" evidence="1">
    <location>
        <begin position="12"/>
        <end position="34"/>
    </location>
</feature>
<evidence type="ECO:0000313" key="2">
    <source>
        <dbReference type="EMBL" id="GGM08987.1"/>
    </source>
</evidence>
<name>A0ABQ2GR33_9DEIO</name>
<accession>A0ABQ2GR33</accession>
<keyword evidence="1" id="KW-1133">Transmembrane helix</keyword>
<protein>
    <submittedName>
        <fullName evidence="2">Uncharacterized protein</fullName>
    </submittedName>
</protein>
<keyword evidence="1" id="KW-0812">Transmembrane</keyword>
<reference evidence="3" key="1">
    <citation type="journal article" date="2019" name="Int. J. Syst. Evol. Microbiol.">
        <title>The Global Catalogue of Microorganisms (GCM) 10K type strain sequencing project: providing services to taxonomists for standard genome sequencing and annotation.</title>
        <authorList>
            <consortium name="The Broad Institute Genomics Platform"/>
            <consortium name="The Broad Institute Genome Sequencing Center for Infectious Disease"/>
            <person name="Wu L."/>
            <person name="Ma J."/>
        </authorList>
    </citation>
    <scope>NUCLEOTIDE SEQUENCE [LARGE SCALE GENOMIC DNA]</scope>
    <source>
        <strain evidence="3">JCM 15443</strain>
    </source>
</reference>
<keyword evidence="1" id="KW-0472">Membrane</keyword>
<gene>
    <name evidence="2" type="ORF">GCM10010841_16760</name>
</gene>
<comment type="caution">
    <text evidence="2">The sequence shown here is derived from an EMBL/GenBank/DDBJ whole genome shotgun (WGS) entry which is preliminary data.</text>
</comment>
<proteinExistence type="predicted"/>
<organism evidence="2 3">
    <name type="scientific">Deinococcus aerophilus</name>
    <dbReference type="NCBI Taxonomy" id="522488"/>
    <lineage>
        <taxon>Bacteria</taxon>
        <taxon>Thermotogati</taxon>
        <taxon>Deinococcota</taxon>
        <taxon>Deinococci</taxon>
        <taxon>Deinococcales</taxon>
        <taxon>Deinococcaceae</taxon>
        <taxon>Deinococcus</taxon>
    </lineage>
</organism>
<keyword evidence="3" id="KW-1185">Reference proteome</keyword>
<sequence length="46" mass="5139">MESQLTPHLWLLPVIIAQAVLIPLGLAFRIALVLGQLIERVFGYQP</sequence>